<dbReference type="RefSeq" id="WP_188691601.1">
    <property type="nucleotide sequence ID" value="NZ_BMLS01000001.1"/>
</dbReference>
<organism evidence="1 2">
    <name type="scientific">Bowmanella pacifica</name>
    <dbReference type="NCBI Taxonomy" id="502051"/>
    <lineage>
        <taxon>Bacteria</taxon>
        <taxon>Pseudomonadati</taxon>
        <taxon>Pseudomonadota</taxon>
        <taxon>Gammaproteobacteria</taxon>
        <taxon>Alteromonadales</taxon>
        <taxon>Alteromonadaceae</taxon>
        <taxon>Bowmanella</taxon>
    </lineage>
</organism>
<reference evidence="1" key="1">
    <citation type="journal article" date="2014" name="Int. J. Syst. Evol. Microbiol.">
        <title>Complete genome sequence of Corynebacterium casei LMG S-19264T (=DSM 44701T), isolated from a smear-ripened cheese.</title>
        <authorList>
            <consortium name="US DOE Joint Genome Institute (JGI-PGF)"/>
            <person name="Walter F."/>
            <person name="Albersmeier A."/>
            <person name="Kalinowski J."/>
            <person name="Ruckert C."/>
        </authorList>
    </citation>
    <scope>NUCLEOTIDE SEQUENCE</scope>
    <source>
        <strain evidence="1">CGMCC 1.7086</strain>
    </source>
</reference>
<comment type="caution">
    <text evidence="1">The sequence shown here is derived from an EMBL/GenBank/DDBJ whole genome shotgun (WGS) entry which is preliminary data.</text>
</comment>
<sequence>MHCPLCSHTVISHYHRDKVRDYWQCNRCQLVFVNAQQRLSPEAEKAIYDLHQNSHTDAGYIRFLSRFAEPLKQRLSPGSKGLDYGCGPAPVLAEMLSTSGFPTVGYDPFYQPALPAGTFDFVCCTEAIEHFYQPGKVFEHWLGLMNPCAVLGIMTKRVMNKERFANWHYKNDQTHVCFFSEATFSWVAAHYSLRLEIAGPDVVFLYRDKV</sequence>
<dbReference type="Gene3D" id="3.40.50.150">
    <property type="entry name" value="Vaccinia Virus protein VP39"/>
    <property type="match status" value="2"/>
</dbReference>
<keyword evidence="1" id="KW-0808">Transferase</keyword>
<accession>A0A917YUS9</accession>
<keyword evidence="2" id="KW-1185">Reference proteome</keyword>
<dbReference type="EMBL" id="BMLS01000001">
    <property type="protein sequence ID" value="GGO66833.1"/>
    <property type="molecule type" value="Genomic_DNA"/>
</dbReference>
<gene>
    <name evidence="1" type="ORF">GCM10010982_11950</name>
</gene>
<dbReference type="GO" id="GO:0008168">
    <property type="term" value="F:methyltransferase activity"/>
    <property type="evidence" value="ECO:0007669"/>
    <property type="project" value="UniProtKB-KW"/>
</dbReference>
<protein>
    <submittedName>
        <fullName evidence="1">Methyltransferase</fullName>
    </submittedName>
</protein>
<dbReference type="Pfam" id="PF13489">
    <property type="entry name" value="Methyltransf_23"/>
    <property type="match status" value="1"/>
</dbReference>
<reference evidence="1" key="2">
    <citation type="submission" date="2020-09" db="EMBL/GenBank/DDBJ databases">
        <authorList>
            <person name="Sun Q."/>
            <person name="Zhou Y."/>
        </authorList>
    </citation>
    <scope>NUCLEOTIDE SEQUENCE</scope>
    <source>
        <strain evidence="1">CGMCC 1.7086</strain>
    </source>
</reference>
<dbReference type="SUPFAM" id="SSF53335">
    <property type="entry name" value="S-adenosyl-L-methionine-dependent methyltransferases"/>
    <property type="match status" value="1"/>
</dbReference>
<dbReference type="InterPro" id="IPR029063">
    <property type="entry name" value="SAM-dependent_MTases_sf"/>
</dbReference>
<dbReference type="AlphaFoldDB" id="A0A917YUS9"/>
<evidence type="ECO:0000313" key="2">
    <source>
        <dbReference type="Proteomes" id="UP000606935"/>
    </source>
</evidence>
<keyword evidence="1" id="KW-0489">Methyltransferase</keyword>
<name>A0A917YUS9_9ALTE</name>
<dbReference type="Proteomes" id="UP000606935">
    <property type="component" value="Unassembled WGS sequence"/>
</dbReference>
<dbReference type="GO" id="GO:0032259">
    <property type="term" value="P:methylation"/>
    <property type="evidence" value="ECO:0007669"/>
    <property type="project" value="UniProtKB-KW"/>
</dbReference>
<evidence type="ECO:0000313" key="1">
    <source>
        <dbReference type="EMBL" id="GGO66833.1"/>
    </source>
</evidence>
<proteinExistence type="predicted"/>